<keyword evidence="3" id="KW-1185">Reference proteome</keyword>
<dbReference type="PANTHER" id="PTHR36444:SF2">
    <property type="entry name" value="TRANSCRIPTIONAL REGULATOR PROTEIN YOBU-RELATED"/>
    <property type="match status" value="1"/>
</dbReference>
<protein>
    <recommendedName>
        <fullName evidence="1">AraC effector-binding domain-containing protein</fullName>
    </recommendedName>
</protein>
<organism evidence="2 3">
    <name type="scientific">Tumebacillus flagellatus</name>
    <dbReference type="NCBI Taxonomy" id="1157490"/>
    <lineage>
        <taxon>Bacteria</taxon>
        <taxon>Bacillati</taxon>
        <taxon>Bacillota</taxon>
        <taxon>Bacilli</taxon>
        <taxon>Bacillales</taxon>
        <taxon>Alicyclobacillaceae</taxon>
        <taxon>Tumebacillus</taxon>
    </lineage>
</organism>
<dbReference type="InterPro" id="IPR053182">
    <property type="entry name" value="YobU-like_regulator"/>
</dbReference>
<dbReference type="PANTHER" id="PTHR36444">
    <property type="entry name" value="TRANSCRIPTIONAL REGULATOR PROTEIN YOBU-RELATED"/>
    <property type="match status" value="1"/>
</dbReference>
<name>A0A074LG35_9BACL</name>
<dbReference type="SMART" id="SM00871">
    <property type="entry name" value="AraC_E_bind"/>
    <property type="match status" value="1"/>
</dbReference>
<dbReference type="STRING" id="1157490.EL26_22255"/>
<sequence>MQPELKTMRQKHLIGMYFSGPFQLLGVEMPKLWEKYMPRIEEIPGVIAPSVQYGVSDENFEHRMYTEFLAVEVEAFTAIPVGMVGFTLPSTEYAVFTHQGPMSTVPATYQAVFGWLAQNGYAQDTSVLRFERYDERYNPTLHEKERAENAYEIWVPIRKG</sequence>
<proteinExistence type="predicted"/>
<dbReference type="InterPro" id="IPR011256">
    <property type="entry name" value="Reg_factor_effector_dom_sf"/>
</dbReference>
<dbReference type="EMBL" id="JMIR01000044">
    <property type="protein sequence ID" value="KEO81181.1"/>
    <property type="molecule type" value="Genomic_DNA"/>
</dbReference>
<dbReference type="OrthoDB" id="9773308at2"/>
<evidence type="ECO:0000259" key="1">
    <source>
        <dbReference type="SMART" id="SM00871"/>
    </source>
</evidence>
<dbReference type="InterPro" id="IPR010499">
    <property type="entry name" value="AraC_E-bd"/>
</dbReference>
<dbReference type="InterPro" id="IPR029442">
    <property type="entry name" value="GyrI-like"/>
</dbReference>
<comment type="caution">
    <text evidence="2">The sequence shown here is derived from an EMBL/GenBank/DDBJ whole genome shotgun (WGS) entry which is preliminary data.</text>
</comment>
<evidence type="ECO:0000313" key="2">
    <source>
        <dbReference type="EMBL" id="KEO81181.1"/>
    </source>
</evidence>
<dbReference type="RefSeq" id="WP_038094021.1">
    <property type="nucleotide sequence ID" value="NZ_JMIR01000044.1"/>
</dbReference>
<evidence type="ECO:0000313" key="3">
    <source>
        <dbReference type="Proteomes" id="UP000027931"/>
    </source>
</evidence>
<feature type="domain" description="AraC effector-binding" evidence="1">
    <location>
        <begin position="1"/>
        <end position="158"/>
    </location>
</feature>
<dbReference type="Proteomes" id="UP000027931">
    <property type="component" value="Unassembled WGS sequence"/>
</dbReference>
<dbReference type="eggNOG" id="COG3708">
    <property type="taxonomic scope" value="Bacteria"/>
</dbReference>
<gene>
    <name evidence="2" type="ORF">EL26_22255</name>
</gene>
<accession>A0A074LG35</accession>
<dbReference type="AlphaFoldDB" id="A0A074LG35"/>
<dbReference type="SUPFAM" id="SSF55136">
    <property type="entry name" value="Probable bacterial effector-binding domain"/>
    <property type="match status" value="1"/>
</dbReference>
<dbReference type="Gene3D" id="3.20.80.10">
    <property type="entry name" value="Regulatory factor, effector binding domain"/>
    <property type="match status" value="1"/>
</dbReference>
<dbReference type="Pfam" id="PF06445">
    <property type="entry name" value="GyrI-like"/>
    <property type="match status" value="1"/>
</dbReference>
<reference evidence="2 3" key="1">
    <citation type="journal article" date="2013" name="Int. J. Syst. Evol. Microbiol.">
        <title>Tumebacillus flagellatus sp. nov., an alpha-amylase/pullulanase-producing bacterium isolated from cassava wastewater.</title>
        <authorList>
            <person name="Wang Q."/>
            <person name="Xie N."/>
            <person name="Qin Y."/>
            <person name="Shen N."/>
            <person name="Zhu J."/>
            <person name="Mi H."/>
            <person name="Huang R."/>
        </authorList>
    </citation>
    <scope>NUCLEOTIDE SEQUENCE [LARGE SCALE GENOMIC DNA]</scope>
    <source>
        <strain evidence="2 3">GST4</strain>
    </source>
</reference>